<dbReference type="EMBL" id="OQ709208">
    <property type="protein sequence ID" value="WGH20851.1"/>
    <property type="molecule type" value="Genomic_DNA"/>
</dbReference>
<dbReference type="KEGG" id="vg:80560621"/>
<evidence type="ECO:0000313" key="2">
    <source>
        <dbReference type="Proteomes" id="UP001243276"/>
    </source>
</evidence>
<dbReference type="Proteomes" id="UP001243276">
    <property type="component" value="Segment"/>
</dbReference>
<sequence>MSQSRPHVDPDILEYVEKRYGEVDEVLSTLSYEFGAGGLIRRFLGYLIDTADISPGFVTFLPIRDPEEVNQKKAVFNQEGSKHVRVLRVNNDRVVALMEEILLP</sequence>
<dbReference type="GeneID" id="80560621"/>
<organism evidence="1 2">
    <name type="scientific">Gordonia phage Commandaria</name>
    <dbReference type="NCBI Taxonomy" id="3038364"/>
    <lineage>
        <taxon>Viruses</taxon>
        <taxon>Duplodnaviria</taxon>
        <taxon>Heunggongvirae</taxon>
        <taxon>Uroviricota</taxon>
        <taxon>Caudoviricetes</taxon>
        <taxon>Zierdtviridae</taxon>
        <taxon>Emilbogenvirinae</taxon>
        <taxon>Commandariavirus</taxon>
        <taxon>Commandariavirus commandaria</taxon>
    </lineage>
</organism>
<evidence type="ECO:0000313" key="1">
    <source>
        <dbReference type="EMBL" id="WGH20851.1"/>
    </source>
</evidence>
<name>A0AAF0GGB5_9CAUD</name>
<proteinExistence type="predicted"/>
<keyword evidence="2" id="KW-1185">Reference proteome</keyword>
<dbReference type="RefSeq" id="YP_010842858.1">
    <property type="nucleotide sequence ID" value="NC_079146.1"/>
</dbReference>
<reference evidence="1" key="1">
    <citation type="submission" date="2023-03" db="EMBL/GenBank/DDBJ databases">
        <authorList>
            <person name="Adamson A.J."/>
            <person name="Baker B.A."/>
            <person name="Galadyk N."/>
            <person name="Joshi D.H."/>
            <person name="Kistler H.E."/>
            <person name="Roberts S.M."/>
            <person name="Saint K.A."/>
            <person name="Sunnen C.N."/>
            <person name="Garlena R.A."/>
            <person name="Russell D.A."/>
            <person name="Pope W.H."/>
            <person name="Jacobs-Sera D."/>
            <person name="Hatfull G.F."/>
        </authorList>
    </citation>
    <scope>NUCLEOTIDE SEQUENCE</scope>
</reference>
<gene>
    <name evidence="1" type="primary">68</name>
</gene>
<protein>
    <submittedName>
        <fullName evidence="1">Uncharacterized protein</fullName>
    </submittedName>
</protein>
<accession>A0AAF0GGB5</accession>